<comment type="cofactor">
    <cofactor evidence="1 16">
        <name>heme</name>
        <dbReference type="ChEBI" id="CHEBI:30413"/>
    </cofactor>
</comment>
<evidence type="ECO:0000256" key="14">
    <source>
        <dbReference type="ARBA" id="ARBA00023136"/>
    </source>
</evidence>
<evidence type="ECO:0000256" key="16">
    <source>
        <dbReference type="PIRSR" id="PIRSR602403-1"/>
    </source>
</evidence>
<evidence type="ECO:0000256" key="17">
    <source>
        <dbReference type="RuleBase" id="RU000461"/>
    </source>
</evidence>
<name>A0A9P0BRV9_CHRIL</name>
<dbReference type="PROSITE" id="PS00086">
    <property type="entry name" value="CYTOCHROME_P450"/>
    <property type="match status" value="1"/>
</dbReference>
<evidence type="ECO:0000256" key="1">
    <source>
        <dbReference type="ARBA" id="ARBA00001971"/>
    </source>
</evidence>
<dbReference type="AlphaFoldDB" id="A0A9P0BRV9"/>
<dbReference type="PANTHER" id="PTHR24292">
    <property type="entry name" value="CYTOCHROME P450"/>
    <property type="match status" value="1"/>
</dbReference>
<feature type="binding site" description="axial binding residue" evidence="16">
    <location>
        <position position="441"/>
    </location>
    <ligand>
        <name>heme</name>
        <dbReference type="ChEBI" id="CHEBI:30413"/>
    </ligand>
    <ligandPart>
        <name>Fe</name>
        <dbReference type="ChEBI" id="CHEBI:18248"/>
    </ligandPart>
</feature>
<evidence type="ECO:0000256" key="9">
    <source>
        <dbReference type="ARBA" id="ARBA00022824"/>
    </source>
</evidence>
<organism evidence="18 19">
    <name type="scientific">Chrysodeixis includens</name>
    <name type="common">Soybean looper</name>
    <name type="synonym">Pseudoplusia includens</name>
    <dbReference type="NCBI Taxonomy" id="689277"/>
    <lineage>
        <taxon>Eukaryota</taxon>
        <taxon>Metazoa</taxon>
        <taxon>Ecdysozoa</taxon>
        <taxon>Arthropoda</taxon>
        <taxon>Hexapoda</taxon>
        <taxon>Insecta</taxon>
        <taxon>Pterygota</taxon>
        <taxon>Neoptera</taxon>
        <taxon>Endopterygota</taxon>
        <taxon>Lepidoptera</taxon>
        <taxon>Glossata</taxon>
        <taxon>Ditrysia</taxon>
        <taxon>Noctuoidea</taxon>
        <taxon>Noctuidae</taxon>
        <taxon>Plusiinae</taxon>
        <taxon>Chrysodeixis</taxon>
    </lineage>
</organism>
<evidence type="ECO:0000256" key="13">
    <source>
        <dbReference type="ARBA" id="ARBA00023033"/>
    </source>
</evidence>
<dbReference type="EMBL" id="LR824019">
    <property type="protein sequence ID" value="CAH0587842.1"/>
    <property type="molecule type" value="Genomic_DNA"/>
</dbReference>
<evidence type="ECO:0000256" key="6">
    <source>
        <dbReference type="ARBA" id="ARBA00012109"/>
    </source>
</evidence>
<dbReference type="Gene3D" id="1.10.630.10">
    <property type="entry name" value="Cytochrome P450"/>
    <property type="match status" value="1"/>
</dbReference>
<dbReference type="InterPro" id="IPR001128">
    <property type="entry name" value="Cyt_P450"/>
</dbReference>
<evidence type="ECO:0000313" key="19">
    <source>
        <dbReference type="Proteomes" id="UP001154114"/>
    </source>
</evidence>
<evidence type="ECO:0000256" key="8">
    <source>
        <dbReference type="ARBA" id="ARBA00022723"/>
    </source>
</evidence>
<evidence type="ECO:0000256" key="4">
    <source>
        <dbReference type="ARBA" id="ARBA00004406"/>
    </source>
</evidence>
<dbReference type="SUPFAM" id="SSF48264">
    <property type="entry name" value="Cytochrome P450"/>
    <property type="match status" value="1"/>
</dbReference>
<dbReference type="OrthoDB" id="2789670at2759"/>
<dbReference type="InterPro" id="IPR017972">
    <property type="entry name" value="Cyt_P450_CS"/>
</dbReference>
<dbReference type="GO" id="GO:0005506">
    <property type="term" value="F:iron ion binding"/>
    <property type="evidence" value="ECO:0007669"/>
    <property type="project" value="InterPro"/>
</dbReference>
<keyword evidence="19" id="KW-1185">Reference proteome</keyword>
<comment type="subcellular location">
    <subcellularLocation>
        <location evidence="4">Endoplasmic reticulum membrane</location>
        <topology evidence="4">Peripheral membrane protein</topology>
    </subcellularLocation>
    <subcellularLocation>
        <location evidence="3">Microsome membrane</location>
        <topology evidence="3">Peripheral membrane protein</topology>
    </subcellularLocation>
</comment>
<evidence type="ECO:0000313" key="18">
    <source>
        <dbReference type="EMBL" id="CAH0587842.1"/>
    </source>
</evidence>
<evidence type="ECO:0000256" key="2">
    <source>
        <dbReference type="ARBA" id="ARBA00003690"/>
    </source>
</evidence>
<evidence type="ECO:0000256" key="15">
    <source>
        <dbReference type="ARBA" id="ARBA00047827"/>
    </source>
</evidence>
<evidence type="ECO:0000256" key="10">
    <source>
        <dbReference type="ARBA" id="ARBA00022848"/>
    </source>
</evidence>
<keyword evidence="13 17" id="KW-0503">Monooxygenase</keyword>
<dbReference type="InterPro" id="IPR050476">
    <property type="entry name" value="Insect_CytP450_Detox"/>
</dbReference>
<dbReference type="GO" id="GO:0005789">
    <property type="term" value="C:endoplasmic reticulum membrane"/>
    <property type="evidence" value="ECO:0007669"/>
    <property type="project" value="UniProtKB-SubCell"/>
</dbReference>
<dbReference type="PRINTS" id="PR00385">
    <property type="entry name" value="P450"/>
</dbReference>
<dbReference type="PRINTS" id="PR00465">
    <property type="entry name" value="EP450IV"/>
</dbReference>
<evidence type="ECO:0000256" key="3">
    <source>
        <dbReference type="ARBA" id="ARBA00004174"/>
    </source>
</evidence>
<accession>A0A9P0BRV9</accession>
<dbReference type="InterPro" id="IPR002403">
    <property type="entry name" value="Cyt_P450_E_grp-IV"/>
</dbReference>
<keyword evidence="12 16" id="KW-0408">Iron</keyword>
<keyword evidence="14" id="KW-0472">Membrane</keyword>
<dbReference type="Proteomes" id="UP001154114">
    <property type="component" value="Chromosome 16"/>
</dbReference>
<dbReference type="InterPro" id="IPR036396">
    <property type="entry name" value="Cyt_P450_sf"/>
</dbReference>
<dbReference type="FunFam" id="1.10.630.10:FF:000182">
    <property type="entry name" value="Cytochrome P450 3A4"/>
    <property type="match status" value="1"/>
</dbReference>
<dbReference type="Pfam" id="PF00067">
    <property type="entry name" value="p450"/>
    <property type="match status" value="1"/>
</dbReference>
<comment type="function">
    <text evidence="2">May be involved in the metabolism of insect hormones and in the breakdown of synthetic insecticides.</text>
</comment>
<protein>
    <recommendedName>
        <fullName evidence="6">unspecific monooxygenase</fullName>
        <ecNumber evidence="6">1.14.14.1</ecNumber>
    </recommendedName>
</protein>
<dbReference type="CDD" id="cd11056">
    <property type="entry name" value="CYP6-like"/>
    <property type="match status" value="1"/>
</dbReference>
<comment type="catalytic activity">
    <reaction evidence="15">
        <text>an organic molecule + reduced [NADPH--hemoprotein reductase] + O2 = an alcohol + oxidized [NADPH--hemoprotein reductase] + H2O + H(+)</text>
        <dbReference type="Rhea" id="RHEA:17149"/>
        <dbReference type="Rhea" id="RHEA-COMP:11964"/>
        <dbReference type="Rhea" id="RHEA-COMP:11965"/>
        <dbReference type="ChEBI" id="CHEBI:15377"/>
        <dbReference type="ChEBI" id="CHEBI:15378"/>
        <dbReference type="ChEBI" id="CHEBI:15379"/>
        <dbReference type="ChEBI" id="CHEBI:30879"/>
        <dbReference type="ChEBI" id="CHEBI:57618"/>
        <dbReference type="ChEBI" id="CHEBI:58210"/>
        <dbReference type="ChEBI" id="CHEBI:142491"/>
        <dbReference type="EC" id="1.14.14.1"/>
    </reaction>
</comment>
<dbReference type="GO" id="GO:0020037">
    <property type="term" value="F:heme binding"/>
    <property type="evidence" value="ECO:0007669"/>
    <property type="project" value="InterPro"/>
</dbReference>
<dbReference type="PANTHER" id="PTHR24292:SF54">
    <property type="entry name" value="CYP9F3-RELATED"/>
    <property type="match status" value="1"/>
</dbReference>
<sequence>MFAILLVAVTVIFGLWVFARWSKVKKYWKERGVPHYSPNPIVGSLTFLQRENPSLWIRKLYNDFKGAPYVGIWLFWRPALVVNSPEIARRVLVKDADVFRNRFLSSGKTDPIGGLNVFTVNDPLWSSVRRRLTVVFTAAKLRSLQPMTITKTKNLVNRIREESKKGPVPDLREMCTDYTTDVIGEAAFGVTSNSLTSPDSIMRRVTREMMAFNFHRGLSWCSIFFFPELVDWFRLSFFPKDTMNLLRKVFQTMVAQRGGYEKPVKEPRDLLDALVKIKQEATDDEITDDILLAQAAAFLLGGFDTSGSTMTLVLYELAFHPHYQERLYQELLEAKNKSEEEYMNTSLHPELTFLDAIIKETLRIFPPMGWLDRVAGADYKIDDNLTIPAGTPVYVNGVAMQVDDQYFPEPDVFKPERFLPENERNIVPYTYMPFGDGPRNCIGMRFAYQSLRQSLAHVILNFEVRALPGATRPHHVHMEQKGLFFMPDEKLSVQFVPRENTQTGL</sequence>
<comment type="similarity">
    <text evidence="5 17">Belongs to the cytochrome P450 family.</text>
</comment>
<evidence type="ECO:0000256" key="7">
    <source>
        <dbReference type="ARBA" id="ARBA00022617"/>
    </source>
</evidence>
<keyword evidence="11 17" id="KW-0560">Oxidoreductase</keyword>
<reference evidence="18" key="1">
    <citation type="submission" date="2021-12" db="EMBL/GenBank/DDBJ databases">
        <authorList>
            <person name="King R."/>
        </authorList>
    </citation>
    <scope>NUCLEOTIDE SEQUENCE</scope>
</reference>
<keyword evidence="8 16" id="KW-0479">Metal-binding</keyword>
<dbReference type="EC" id="1.14.14.1" evidence="6"/>
<evidence type="ECO:0000256" key="5">
    <source>
        <dbReference type="ARBA" id="ARBA00010617"/>
    </source>
</evidence>
<dbReference type="GO" id="GO:0016712">
    <property type="term" value="F:oxidoreductase activity, acting on paired donors, with incorporation or reduction of molecular oxygen, reduced flavin or flavoprotein as one donor, and incorporation of one atom of oxygen"/>
    <property type="evidence" value="ECO:0007669"/>
    <property type="project" value="UniProtKB-EC"/>
</dbReference>
<proteinExistence type="inferred from homology"/>
<keyword evidence="10" id="KW-0492">Microsome</keyword>
<evidence type="ECO:0000256" key="11">
    <source>
        <dbReference type="ARBA" id="ARBA00023002"/>
    </source>
</evidence>
<evidence type="ECO:0000256" key="12">
    <source>
        <dbReference type="ARBA" id="ARBA00023004"/>
    </source>
</evidence>
<keyword evidence="9" id="KW-0256">Endoplasmic reticulum</keyword>
<keyword evidence="7 16" id="KW-0349">Heme</keyword>
<gene>
    <name evidence="18" type="ORF">CINC_LOCUS3695</name>
</gene>